<organism evidence="4 5">
    <name type="scientific">Talaromyces pinophilus</name>
    <name type="common">Penicillium pinophilum</name>
    <dbReference type="NCBI Taxonomy" id="128442"/>
    <lineage>
        <taxon>Eukaryota</taxon>
        <taxon>Fungi</taxon>
        <taxon>Dikarya</taxon>
        <taxon>Ascomycota</taxon>
        <taxon>Pezizomycotina</taxon>
        <taxon>Eurotiomycetes</taxon>
        <taxon>Eurotiomycetidae</taxon>
        <taxon>Eurotiales</taxon>
        <taxon>Trichocomaceae</taxon>
        <taxon>Talaromyces</taxon>
        <taxon>Talaromyces sect. Talaromyces</taxon>
    </lineage>
</organism>
<dbReference type="GO" id="GO:0000978">
    <property type="term" value="F:RNA polymerase II cis-regulatory region sequence-specific DNA binding"/>
    <property type="evidence" value="ECO:0007669"/>
    <property type="project" value="TreeGrafter"/>
</dbReference>
<keyword evidence="1" id="KW-0805">Transcription regulation</keyword>
<dbReference type="GO" id="GO:0000435">
    <property type="term" value="P:positive regulation of transcription from RNA polymerase II promoter by galactose"/>
    <property type="evidence" value="ECO:0007669"/>
    <property type="project" value="TreeGrafter"/>
</dbReference>
<keyword evidence="3" id="KW-0539">Nucleus</keyword>
<dbReference type="GO" id="GO:0000981">
    <property type="term" value="F:DNA-binding transcription factor activity, RNA polymerase II-specific"/>
    <property type="evidence" value="ECO:0007669"/>
    <property type="project" value="TreeGrafter"/>
</dbReference>
<evidence type="ECO:0000256" key="1">
    <source>
        <dbReference type="ARBA" id="ARBA00023015"/>
    </source>
</evidence>
<reference evidence="5" key="1">
    <citation type="journal article" date="2015" name="Genome Announc.">
        <title>Draft genome sequence of Talaromyces cellulolyticus strain Y-94, a source of lignocellulosic biomass-degrading enzymes.</title>
        <authorList>
            <person name="Fujii T."/>
            <person name="Koike H."/>
            <person name="Sawayama S."/>
            <person name="Yano S."/>
            <person name="Inoue H."/>
        </authorList>
    </citation>
    <scope>NUCLEOTIDE SEQUENCE [LARGE SCALE GENOMIC DNA]</scope>
    <source>
        <strain evidence="5">Y-94</strain>
    </source>
</reference>
<sequence length="308" mass="35575">MLQIVPCMVELSRIMRKVGIRLYTVPCTVQETLARTRLLDDELINWLQSLPPHLQSAELPITGSCLRPKRSSHYIKKQYVVLMLRYFNLRMVLHGKFFTQSGDIDSNLQWKVRDCQEKCIDSAGQAIDLIYNTFHNDSFFQTWWYNSTYTLFAVSILLTAIFHKFAKTKQESQYLFQKIDRAVAVLEVMEECVVTRNATLIIKRTLARAKKVPQMVRFESYRTAPDQNTTTTTAESSVFNSNPSTWMNLQSESMTGFFPENDRSAGSVENVPADDSEIDWLNAPFTFDDGQQSLFWIEWAHHLDGLGQ</sequence>
<dbReference type="CDD" id="cd12148">
    <property type="entry name" value="fungal_TF_MHR"/>
    <property type="match status" value="1"/>
</dbReference>
<protein>
    <submittedName>
        <fullName evidence="4">Uncharacterized protein</fullName>
    </submittedName>
</protein>
<keyword evidence="5" id="KW-1185">Reference proteome</keyword>
<accession>A0A0B8N1Y0</accession>
<gene>
    <name evidence="4" type="ORF">TCE0_047r17753</name>
</gene>
<proteinExistence type="predicted"/>
<dbReference type="EMBL" id="DF933843">
    <property type="protein sequence ID" value="GAM43166.1"/>
    <property type="molecule type" value="Genomic_DNA"/>
</dbReference>
<evidence type="ECO:0000313" key="4">
    <source>
        <dbReference type="EMBL" id="GAM43166.1"/>
    </source>
</evidence>
<dbReference type="Proteomes" id="UP000053095">
    <property type="component" value="Unassembled WGS sequence"/>
</dbReference>
<dbReference type="PANTHER" id="PTHR47424">
    <property type="entry name" value="REGULATORY PROTEIN GAL4"/>
    <property type="match status" value="1"/>
</dbReference>
<dbReference type="PANTHER" id="PTHR47424:SF15">
    <property type="entry name" value="ZN(II)2CYS6 TRANSCRIPTION FACTOR (EUROFUNG)"/>
    <property type="match status" value="1"/>
</dbReference>
<dbReference type="GO" id="GO:0005634">
    <property type="term" value="C:nucleus"/>
    <property type="evidence" value="ECO:0007669"/>
    <property type="project" value="TreeGrafter"/>
</dbReference>
<evidence type="ECO:0000256" key="2">
    <source>
        <dbReference type="ARBA" id="ARBA00023163"/>
    </source>
</evidence>
<dbReference type="InterPro" id="IPR051127">
    <property type="entry name" value="Fungal_SecMet_Regulators"/>
</dbReference>
<evidence type="ECO:0000313" key="5">
    <source>
        <dbReference type="Proteomes" id="UP000053095"/>
    </source>
</evidence>
<name>A0A0B8N1Y0_TALPI</name>
<dbReference type="AlphaFoldDB" id="A0A0B8N1Y0"/>
<evidence type="ECO:0000256" key="3">
    <source>
        <dbReference type="ARBA" id="ARBA00023242"/>
    </source>
</evidence>
<keyword evidence="2" id="KW-0804">Transcription</keyword>